<accession>A0A386KH39</accession>
<sequence>MIQSDIDRIARQVALRLALKHAEGYGDADEVVATAETFRAFLAGETPAATTTEGNE</sequence>
<keyword evidence="2" id="KW-1185">Reference proteome</keyword>
<dbReference type="Proteomes" id="UP000271313">
    <property type="component" value="Segment"/>
</dbReference>
<name>A0A386KH39_9CAUD</name>
<protein>
    <submittedName>
        <fullName evidence="1">Uncharacterized protein</fullName>
    </submittedName>
</protein>
<dbReference type="EMBL" id="MH779514">
    <property type="protein sequence ID" value="AYD84630.1"/>
    <property type="molecule type" value="Genomic_DNA"/>
</dbReference>
<evidence type="ECO:0000313" key="1">
    <source>
        <dbReference type="EMBL" id="AYD84630.1"/>
    </source>
</evidence>
<dbReference type="RefSeq" id="YP_010051262.1">
    <property type="nucleotide sequence ID" value="NC_054439.1"/>
</dbReference>
<dbReference type="GeneID" id="63925747"/>
<gene>
    <name evidence="1" type="primary">45</name>
    <name evidence="1" type="ORF">SEA_PAITO_45</name>
</gene>
<organism evidence="1 2">
    <name type="scientific">Mycobacterium phage Paito</name>
    <dbReference type="NCBI Taxonomy" id="2315544"/>
    <lineage>
        <taxon>Viruses</taxon>
        <taxon>Duplodnaviria</taxon>
        <taxon>Heunggongvirae</taxon>
        <taxon>Uroviricota</taxon>
        <taxon>Caudoviricetes</taxon>
        <taxon>Gclasvirinae</taxon>
        <taxon>Liefievirus</taxon>
        <taxon>Liefievirus paito</taxon>
    </lineage>
</organism>
<reference evidence="1 2" key="1">
    <citation type="submission" date="2018-08" db="EMBL/GenBank/DDBJ databases">
        <authorList>
            <person name="Quesada-Gordillo A."/>
            <person name="Cotto-Pereira A.M."/>
            <person name="Cruz-Lopez C.D."/>
            <person name="Cruz-Ortiz M.A."/>
            <person name="Cruz-Ortiz J.C."/>
            <person name="Davila-Benitez J."/>
            <person name="Deleon-Ruiz I.N."/>
            <person name="Delgado-Rivera C.M."/>
            <person name="Desarden-Rivera Y.C."/>
            <person name="Diaz-Mejia R.M."/>
            <person name="Diaz-Ramos D."/>
            <person name="Estrada-Lozada M."/>
            <person name="Estrada-Mojica S."/>
            <person name="Etienne-Gonzalez P."/>
            <person name="Figueroa-Gomez L."/>
            <person name="Flores-Roque G."/>
            <person name="Gomez-Rosado J.O."/>
            <person name="Gonzalez-Garcia E.M."/>
            <person name="Gonzalez-Leon M.A."/>
            <person name="Gonzalez-Rodriguez J."/>
            <person name="Gonzalez-Santos L.I."/>
            <person name="Goveo-Rivera I.A."/>
            <person name="Gutierrez-Silva J.C."/>
            <person name="Issa-Mahmud S."/>
            <person name="Lopez-Llera J.N."/>
            <person name="Marrero-Visalden G."/>
            <person name="Muyet-Blasini E."/>
            <person name="Ortiz-Torres X.D."/>
            <person name="Palacios-Vallejo J.G."/>
            <person name="Pichardo-Gonzalez P.A."/>
            <person name="Pou-Acosta P.M."/>
            <person name="Rodriguez-Colon F."/>
            <person name="Roig-Laboy C.J."/>
            <person name="Santiago-Mendez J."/>
            <person name="Velez-Velazquez R.M."/>
            <person name="Fernandez-Martinez M."/>
            <person name="Rubin M."/>
            <person name="Vazquez E."/>
            <person name="Garlena R.A."/>
            <person name="Russell D.A."/>
            <person name="Pope W.H."/>
            <person name="Jacobs-Sera D."/>
            <person name="Hatfull G.F."/>
        </authorList>
    </citation>
    <scope>NUCLEOTIDE SEQUENCE [LARGE SCALE GENOMIC DNA]</scope>
</reference>
<dbReference type="KEGG" id="vg:63925747"/>
<proteinExistence type="predicted"/>
<evidence type="ECO:0000313" key="2">
    <source>
        <dbReference type="Proteomes" id="UP000271313"/>
    </source>
</evidence>